<sequence>MECTVRNIKVSYEIYGEKDAQFQVFEEDVLLLNKLSEEERGLFHAEGIM</sequence>
<keyword evidence="2" id="KW-1185">Reference proteome</keyword>
<reference evidence="1 2" key="1">
    <citation type="submission" date="2021-03" db="EMBL/GenBank/DDBJ databases">
        <title>Genomic Encyclopedia of Type Strains, Phase IV (KMG-IV): sequencing the most valuable type-strain genomes for metagenomic binning, comparative biology and taxonomic classification.</title>
        <authorList>
            <person name="Goeker M."/>
        </authorList>
    </citation>
    <scope>NUCLEOTIDE SEQUENCE [LARGE SCALE GENOMIC DNA]</scope>
    <source>
        <strain evidence="1 2">DSM 14349</strain>
    </source>
</reference>
<name>A0ABS4FN97_9BACL</name>
<dbReference type="RefSeq" id="WP_210087730.1">
    <property type="nucleotide sequence ID" value="NZ_JAGGKG010000002.1"/>
</dbReference>
<evidence type="ECO:0000313" key="2">
    <source>
        <dbReference type="Proteomes" id="UP001519272"/>
    </source>
</evidence>
<accession>A0ABS4FN97</accession>
<evidence type="ECO:0000313" key="1">
    <source>
        <dbReference type="EMBL" id="MBP1904054.1"/>
    </source>
</evidence>
<dbReference type="EMBL" id="JAGGKG010000002">
    <property type="protein sequence ID" value="MBP1904054.1"/>
    <property type="molecule type" value="Genomic_DNA"/>
</dbReference>
<protein>
    <submittedName>
        <fullName evidence="1">Uncharacterized protein</fullName>
    </submittedName>
</protein>
<comment type="caution">
    <text evidence="1">The sequence shown here is derived from an EMBL/GenBank/DDBJ whole genome shotgun (WGS) entry which is preliminary data.</text>
</comment>
<proteinExistence type="predicted"/>
<dbReference type="Proteomes" id="UP001519272">
    <property type="component" value="Unassembled WGS sequence"/>
</dbReference>
<organism evidence="1 2">
    <name type="scientific">Paenibacillus turicensis</name>
    <dbReference type="NCBI Taxonomy" id="160487"/>
    <lineage>
        <taxon>Bacteria</taxon>
        <taxon>Bacillati</taxon>
        <taxon>Bacillota</taxon>
        <taxon>Bacilli</taxon>
        <taxon>Bacillales</taxon>
        <taxon>Paenibacillaceae</taxon>
        <taxon>Paenibacillus</taxon>
    </lineage>
</organism>
<gene>
    <name evidence="1" type="ORF">J2Z32_000671</name>
</gene>